<feature type="short sequence motif" description="Q motif" evidence="8">
    <location>
        <begin position="139"/>
        <end position="167"/>
    </location>
</feature>
<dbReference type="Proteomes" id="UP000825935">
    <property type="component" value="Chromosome 3"/>
</dbReference>
<evidence type="ECO:0000256" key="3">
    <source>
        <dbReference type="ARBA" id="ARBA00022528"/>
    </source>
</evidence>
<evidence type="ECO:0000313" key="14">
    <source>
        <dbReference type="EMBL" id="KAH7441303.1"/>
    </source>
</evidence>
<keyword evidence="15" id="KW-1185">Reference proteome</keyword>
<dbReference type="OMA" id="TRCDEVT"/>
<dbReference type="CDD" id="cd18787">
    <property type="entry name" value="SF2_C_DEAD"/>
    <property type="match status" value="1"/>
</dbReference>
<keyword evidence="6 9" id="KW-0347">Helicase</keyword>
<comment type="similarity">
    <text evidence="1">Belongs to the DEAD box helicase family. DDX21/DDX50 subfamily.</text>
</comment>
<evidence type="ECO:0000256" key="2">
    <source>
        <dbReference type="ARBA" id="ARBA00012552"/>
    </source>
</evidence>
<evidence type="ECO:0000259" key="13">
    <source>
        <dbReference type="PROSITE" id="PS51195"/>
    </source>
</evidence>
<dbReference type="Pfam" id="PF00271">
    <property type="entry name" value="Helicase_C"/>
    <property type="match status" value="1"/>
</dbReference>
<feature type="domain" description="Helicase C-terminal" evidence="12">
    <location>
        <begin position="370"/>
        <end position="528"/>
    </location>
</feature>
<dbReference type="InterPro" id="IPR011545">
    <property type="entry name" value="DEAD/DEAH_box_helicase_dom"/>
</dbReference>
<keyword evidence="5 9" id="KW-0378">Hydrolase</keyword>
<comment type="caution">
    <text evidence="14">The sequence shown here is derived from an EMBL/GenBank/DDBJ whole genome shotgun (WGS) entry which is preliminary data.</text>
</comment>
<feature type="compositionally biased region" description="Low complexity" evidence="10">
    <location>
        <begin position="10"/>
        <end position="29"/>
    </location>
</feature>
<dbReference type="InterPro" id="IPR001650">
    <property type="entry name" value="Helicase_C-like"/>
</dbReference>
<dbReference type="InterPro" id="IPR014014">
    <property type="entry name" value="RNA_helicase_DEAD_Q_motif"/>
</dbReference>
<dbReference type="OrthoDB" id="196131at2759"/>
<dbReference type="InterPro" id="IPR027417">
    <property type="entry name" value="P-loop_NTPase"/>
</dbReference>
<dbReference type="GO" id="GO:0005829">
    <property type="term" value="C:cytosol"/>
    <property type="evidence" value="ECO:0007669"/>
    <property type="project" value="TreeGrafter"/>
</dbReference>
<organism evidence="14 15">
    <name type="scientific">Ceratopteris richardii</name>
    <name type="common">Triangle waterfern</name>
    <dbReference type="NCBI Taxonomy" id="49495"/>
    <lineage>
        <taxon>Eukaryota</taxon>
        <taxon>Viridiplantae</taxon>
        <taxon>Streptophyta</taxon>
        <taxon>Embryophyta</taxon>
        <taxon>Tracheophyta</taxon>
        <taxon>Polypodiopsida</taxon>
        <taxon>Polypodiidae</taxon>
        <taxon>Polypodiales</taxon>
        <taxon>Pteridineae</taxon>
        <taxon>Pteridaceae</taxon>
        <taxon>Parkerioideae</taxon>
        <taxon>Ceratopteris</taxon>
    </lineage>
</organism>
<dbReference type="GO" id="GO:0003724">
    <property type="term" value="F:RNA helicase activity"/>
    <property type="evidence" value="ECO:0007669"/>
    <property type="project" value="UniProtKB-EC"/>
</dbReference>
<evidence type="ECO:0000259" key="11">
    <source>
        <dbReference type="PROSITE" id="PS51192"/>
    </source>
</evidence>
<dbReference type="PANTHER" id="PTHR47959:SF1">
    <property type="entry name" value="ATP-DEPENDENT RNA HELICASE DBPA"/>
    <property type="match status" value="1"/>
</dbReference>
<keyword evidence="4 9" id="KW-0547">Nucleotide-binding</keyword>
<dbReference type="InterPro" id="IPR050079">
    <property type="entry name" value="DEAD_box_RNA_helicase"/>
</dbReference>
<feature type="compositionally biased region" description="Low complexity" evidence="10">
    <location>
        <begin position="53"/>
        <end position="82"/>
    </location>
</feature>
<dbReference type="GO" id="GO:0005524">
    <property type="term" value="F:ATP binding"/>
    <property type="evidence" value="ECO:0007669"/>
    <property type="project" value="UniProtKB-KW"/>
</dbReference>
<evidence type="ECO:0000256" key="5">
    <source>
        <dbReference type="ARBA" id="ARBA00022801"/>
    </source>
</evidence>
<proteinExistence type="inferred from homology"/>
<dbReference type="SUPFAM" id="SSF52540">
    <property type="entry name" value="P-loop containing nucleoside triphosphate hydrolases"/>
    <property type="match status" value="1"/>
</dbReference>
<dbReference type="EC" id="3.6.4.13" evidence="2"/>
<feature type="domain" description="DEAD-box RNA helicase Q" evidence="13">
    <location>
        <begin position="139"/>
        <end position="167"/>
    </location>
</feature>
<feature type="domain" description="Helicase ATP-binding" evidence="11">
    <location>
        <begin position="170"/>
        <end position="346"/>
    </location>
</feature>
<evidence type="ECO:0000256" key="1">
    <source>
        <dbReference type="ARBA" id="ARBA00006517"/>
    </source>
</evidence>
<evidence type="ECO:0000256" key="6">
    <source>
        <dbReference type="ARBA" id="ARBA00022806"/>
    </source>
</evidence>
<dbReference type="InterPro" id="IPR044742">
    <property type="entry name" value="DEAD/DEAH_RhlB"/>
</dbReference>
<dbReference type="SMART" id="SM00487">
    <property type="entry name" value="DEXDc"/>
    <property type="match status" value="1"/>
</dbReference>
<evidence type="ECO:0000256" key="7">
    <source>
        <dbReference type="ARBA" id="ARBA00022840"/>
    </source>
</evidence>
<feature type="region of interest" description="Disordered" evidence="10">
    <location>
        <begin position="1"/>
        <end position="102"/>
    </location>
</feature>
<dbReference type="PROSITE" id="PS00039">
    <property type="entry name" value="DEAD_ATP_HELICASE"/>
    <property type="match status" value="1"/>
</dbReference>
<dbReference type="AlphaFoldDB" id="A0A8T2V604"/>
<dbReference type="CDD" id="cd00268">
    <property type="entry name" value="DEADc"/>
    <property type="match status" value="1"/>
</dbReference>
<evidence type="ECO:0000259" key="12">
    <source>
        <dbReference type="PROSITE" id="PS51194"/>
    </source>
</evidence>
<reference evidence="14" key="1">
    <citation type="submission" date="2021-08" db="EMBL/GenBank/DDBJ databases">
        <title>WGS assembly of Ceratopteris richardii.</title>
        <authorList>
            <person name="Marchant D.B."/>
            <person name="Chen G."/>
            <person name="Jenkins J."/>
            <person name="Shu S."/>
            <person name="Leebens-Mack J."/>
            <person name="Grimwood J."/>
            <person name="Schmutz J."/>
            <person name="Soltis P."/>
            <person name="Soltis D."/>
            <person name="Chen Z.-H."/>
        </authorList>
    </citation>
    <scope>NUCLEOTIDE SEQUENCE</scope>
    <source>
        <strain evidence="14">Whitten #5841</strain>
        <tissue evidence="14">Leaf</tissue>
    </source>
</reference>
<accession>A0A8T2V604</accession>
<evidence type="ECO:0000256" key="10">
    <source>
        <dbReference type="SAM" id="MobiDB-lite"/>
    </source>
</evidence>
<keyword evidence="7 9" id="KW-0067">ATP-binding</keyword>
<evidence type="ECO:0000256" key="4">
    <source>
        <dbReference type="ARBA" id="ARBA00022741"/>
    </source>
</evidence>
<dbReference type="FunFam" id="3.40.50.300:FF:000079">
    <property type="entry name" value="probable ATP-dependent RNA helicase DDX17"/>
    <property type="match status" value="1"/>
</dbReference>
<dbReference type="PROSITE" id="PS51195">
    <property type="entry name" value="Q_MOTIF"/>
    <property type="match status" value="1"/>
</dbReference>
<evidence type="ECO:0000313" key="15">
    <source>
        <dbReference type="Proteomes" id="UP000825935"/>
    </source>
</evidence>
<evidence type="ECO:0000256" key="9">
    <source>
        <dbReference type="RuleBase" id="RU000492"/>
    </source>
</evidence>
<dbReference type="Pfam" id="PF00270">
    <property type="entry name" value="DEAD"/>
    <property type="match status" value="1"/>
</dbReference>
<dbReference type="PROSITE" id="PS51194">
    <property type="entry name" value="HELICASE_CTER"/>
    <property type="match status" value="1"/>
</dbReference>
<dbReference type="EMBL" id="CM035408">
    <property type="protein sequence ID" value="KAH7441303.1"/>
    <property type="molecule type" value="Genomic_DNA"/>
</dbReference>
<dbReference type="Gene3D" id="3.40.50.300">
    <property type="entry name" value="P-loop containing nucleotide triphosphate hydrolases"/>
    <property type="match status" value="2"/>
</dbReference>
<dbReference type="SMART" id="SM00490">
    <property type="entry name" value="HELICc"/>
    <property type="match status" value="1"/>
</dbReference>
<keyword evidence="3" id="KW-0934">Plastid</keyword>
<dbReference type="InterPro" id="IPR014001">
    <property type="entry name" value="Helicase_ATP-bd"/>
</dbReference>
<dbReference type="PROSITE" id="PS51192">
    <property type="entry name" value="HELICASE_ATP_BIND_1"/>
    <property type="match status" value="1"/>
</dbReference>
<dbReference type="GO" id="GO:0003676">
    <property type="term" value="F:nucleic acid binding"/>
    <property type="evidence" value="ECO:0007669"/>
    <property type="project" value="InterPro"/>
</dbReference>
<keyword evidence="3" id="KW-0150">Chloroplast</keyword>
<name>A0A8T2V604_CERRI</name>
<dbReference type="GO" id="GO:0016787">
    <property type="term" value="F:hydrolase activity"/>
    <property type="evidence" value="ECO:0007669"/>
    <property type="project" value="UniProtKB-KW"/>
</dbReference>
<protein>
    <recommendedName>
        <fullName evidence="2">RNA helicase</fullName>
        <ecNumber evidence="2">3.6.4.13</ecNumber>
    </recommendedName>
</protein>
<sequence>MPYVPPHMRSSAASAAATATSPSPYQASSGLPRRTTSGGWDNYNNSYGGGRDSYGSRYSNPRNSRDSPSSLSSSSMSSNGVGRRSDPRSAGPPETVWPTWRPSDRILSLQQEQIAEMRTRLNIDVEITAGTPSSPAPVETFEDMCLNASIMKDIAFHQYTTPTPIQAQAMPVALSGRDLLGCAETGSGKTAAFSIPMIQHCLAQPPVRHGDGPLALVLAPTRELAQQIEEEVKAFSRSLDKFHTAIVVGGTNINEQRSELRAGVEVVVATPGRFIDHLQQGNSSLSRVSFVVLDEADRMLDMGFEPQIREVMKNLPKKHQTLLFSATMPEEIEALAQEYLTSPVRVKVGIVSSPTANVTQSLNKVSDNEKVDQLLALLVEEVNQAERAGRPSPLTIVFVERKTRCDEIADALVAEGLKAAAFHGGRSQSEREAALRDFRKGSISILVATDVASRGLDVSGVAHVVNLDLPRTMEDYVHRIGRTGRAGAMGRATSFYTDRDVFLVTRIHKAISEAEAGNTMAFATGRAARKKEREQAAAFREGRLNASGTAQVGNTTVRVDDRYKHMVAFSADPKKPVGAADDAWDD</sequence>
<gene>
    <name evidence="14" type="ORF">KP509_03G033000</name>
</gene>
<dbReference type="PANTHER" id="PTHR47959">
    <property type="entry name" value="ATP-DEPENDENT RNA HELICASE RHLE-RELATED"/>
    <property type="match status" value="1"/>
</dbReference>
<dbReference type="InterPro" id="IPR000629">
    <property type="entry name" value="RNA-helicase_DEAD-box_CS"/>
</dbReference>
<evidence type="ECO:0000256" key="8">
    <source>
        <dbReference type="PROSITE-ProRule" id="PRU00552"/>
    </source>
</evidence>